<dbReference type="AlphaFoldDB" id="A0A419DBF3"/>
<organism evidence="1 2">
    <name type="scientific">candidate division WS5 bacterium</name>
    <dbReference type="NCBI Taxonomy" id="2093353"/>
    <lineage>
        <taxon>Bacteria</taxon>
        <taxon>candidate division WS5</taxon>
    </lineage>
</organism>
<name>A0A419DBF3_9BACT</name>
<evidence type="ECO:0000313" key="1">
    <source>
        <dbReference type="EMBL" id="RJO60400.1"/>
    </source>
</evidence>
<evidence type="ECO:0000313" key="2">
    <source>
        <dbReference type="Proteomes" id="UP000285655"/>
    </source>
</evidence>
<proteinExistence type="predicted"/>
<reference evidence="1 2" key="1">
    <citation type="journal article" date="2017" name="ISME J.">
        <title>Energy and carbon metabolisms in a deep terrestrial subsurface fluid microbial community.</title>
        <authorList>
            <person name="Momper L."/>
            <person name="Jungbluth S.P."/>
            <person name="Lee M.D."/>
            <person name="Amend J.P."/>
        </authorList>
    </citation>
    <scope>NUCLEOTIDE SEQUENCE [LARGE SCALE GENOMIC DNA]</scope>
    <source>
        <strain evidence="1">SURF_29</strain>
    </source>
</reference>
<sequence>MSDLYKQFDKNLYKLVETETPNVFEIDPLNIASGTLTAILEQNVGVLKIGKTKFDNTNAGYILGVDNGTAKFYIGDSTNYLNWTGSALSMSGAITASSGTIGGWIIGSTTLSSAASGERLVLDKGNSKVELFNSSGNSVLALRYGTTGQWIITCTAQNDNRGIMYVTASLNTAVNLFDVVNNGTGQTMRLYQDNASNSSSVLSLTNNAGNAPVLSITQTPSSSLSSIDITHSSDSSPAINIDASNSDDSGIEITAVPANTDTHGMKITITGGASGDALNIVNSATTHLSRAIEITRTINSASDGSAIYIKPANSNPSGHCWGITFDGSGANPKGIDLSALGTKDYFKVAADSNAIGAYAGKIPVRVGNDLRYIAYYN</sequence>
<protein>
    <submittedName>
        <fullName evidence="1">Uncharacterized protein</fullName>
    </submittedName>
</protein>
<accession>A0A419DBF3</accession>
<gene>
    <name evidence="1" type="ORF">C4544_05235</name>
</gene>
<dbReference type="Proteomes" id="UP000285655">
    <property type="component" value="Unassembled WGS sequence"/>
</dbReference>
<comment type="caution">
    <text evidence="1">The sequence shown here is derived from an EMBL/GenBank/DDBJ whole genome shotgun (WGS) entry which is preliminary data.</text>
</comment>
<dbReference type="EMBL" id="QZJW01000046">
    <property type="protein sequence ID" value="RJO60400.1"/>
    <property type="molecule type" value="Genomic_DNA"/>
</dbReference>